<dbReference type="GO" id="GO:0006508">
    <property type="term" value="P:proteolysis"/>
    <property type="evidence" value="ECO:0007669"/>
    <property type="project" value="UniProtKB-KW"/>
</dbReference>
<comment type="catalytic activity">
    <reaction evidence="8">
        <text>[GlcNAc-(1-&gt;4)-Mur2Ac(oyl-L-Ala-gamma-D-Glu-L-Lys-D-Ala-D-Ala)](n)-di-trans,octa-cis-undecaprenyl diphosphate + beta-D-GlcNAc-(1-&gt;4)-Mur2Ac(oyl-L-Ala-gamma-D-Glu-L-Lys-D-Ala-D-Ala)-di-trans,octa-cis-undecaprenyl diphosphate = [GlcNAc-(1-&gt;4)-Mur2Ac(oyl-L-Ala-gamma-D-Glu-L-Lys-D-Ala-D-Ala)](n+1)-di-trans,octa-cis-undecaprenyl diphosphate + di-trans,octa-cis-undecaprenyl diphosphate + H(+)</text>
        <dbReference type="Rhea" id="RHEA:23708"/>
        <dbReference type="Rhea" id="RHEA-COMP:9602"/>
        <dbReference type="Rhea" id="RHEA-COMP:9603"/>
        <dbReference type="ChEBI" id="CHEBI:15378"/>
        <dbReference type="ChEBI" id="CHEBI:58405"/>
        <dbReference type="ChEBI" id="CHEBI:60033"/>
        <dbReference type="ChEBI" id="CHEBI:78435"/>
        <dbReference type="EC" id="2.4.99.28"/>
    </reaction>
</comment>
<dbReference type="PANTHER" id="PTHR32282:SF33">
    <property type="entry name" value="PEPTIDOGLYCAN GLYCOSYLTRANSFERASE"/>
    <property type="match status" value="1"/>
</dbReference>
<feature type="domain" description="PASTA" evidence="9">
    <location>
        <begin position="711"/>
        <end position="775"/>
    </location>
</feature>
<dbReference type="GO" id="GO:0009252">
    <property type="term" value="P:peptidoglycan biosynthetic process"/>
    <property type="evidence" value="ECO:0007669"/>
    <property type="project" value="TreeGrafter"/>
</dbReference>
<dbReference type="GO" id="GO:0030288">
    <property type="term" value="C:outer membrane-bounded periplasmic space"/>
    <property type="evidence" value="ECO:0007669"/>
    <property type="project" value="TreeGrafter"/>
</dbReference>
<keyword evidence="1 10" id="KW-0121">Carboxypeptidase</keyword>
<accession>A0AA87URE9</accession>
<evidence type="ECO:0000256" key="5">
    <source>
        <dbReference type="ARBA" id="ARBA00022801"/>
    </source>
</evidence>
<feature type="domain" description="PASTA" evidence="9">
    <location>
        <begin position="792"/>
        <end position="861"/>
    </location>
</feature>
<dbReference type="GO" id="GO:0009002">
    <property type="term" value="F:serine-type D-Ala-D-Ala carboxypeptidase activity"/>
    <property type="evidence" value="ECO:0007669"/>
    <property type="project" value="UniProtKB-EC"/>
</dbReference>
<comment type="caution">
    <text evidence="10">The sequence shown here is derived from an EMBL/GenBank/DDBJ whole genome shotgun (WGS) entry which is preliminary data.</text>
</comment>
<dbReference type="CDD" id="cd06577">
    <property type="entry name" value="PASTA_pknB"/>
    <property type="match status" value="2"/>
</dbReference>
<gene>
    <name evidence="10" type="ORF">ABA31_08650</name>
</gene>
<evidence type="ECO:0000256" key="6">
    <source>
        <dbReference type="ARBA" id="ARBA00023268"/>
    </source>
</evidence>
<dbReference type="InterPro" id="IPR036950">
    <property type="entry name" value="PBP_transglycosylase"/>
</dbReference>
<keyword evidence="2" id="KW-0645">Protease</keyword>
<dbReference type="SMART" id="SM00740">
    <property type="entry name" value="PASTA"/>
    <property type="match status" value="2"/>
</dbReference>
<dbReference type="InterPro" id="IPR050396">
    <property type="entry name" value="Glycosyltr_51/Transpeptidase"/>
</dbReference>
<dbReference type="Pfam" id="PF03793">
    <property type="entry name" value="PASTA"/>
    <property type="match status" value="2"/>
</dbReference>
<dbReference type="PANTHER" id="PTHR32282">
    <property type="entry name" value="BINDING PROTEIN TRANSPEPTIDASE, PUTATIVE-RELATED"/>
    <property type="match status" value="1"/>
</dbReference>
<dbReference type="Proteomes" id="UP000321749">
    <property type="component" value="Unassembled WGS sequence"/>
</dbReference>
<name>A0AA87URE9_9MICO</name>
<evidence type="ECO:0000256" key="2">
    <source>
        <dbReference type="ARBA" id="ARBA00022670"/>
    </source>
</evidence>
<evidence type="ECO:0000259" key="9">
    <source>
        <dbReference type="PROSITE" id="PS51178"/>
    </source>
</evidence>
<comment type="catalytic activity">
    <reaction evidence="7">
        <text>Preferential cleavage: (Ac)2-L-Lys-D-Ala-|-D-Ala. Also transpeptidation of peptidyl-alanyl moieties that are N-acyl substituents of D-alanine.</text>
        <dbReference type="EC" id="3.4.16.4"/>
    </reaction>
</comment>
<dbReference type="InterPro" id="IPR001264">
    <property type="entry name" value="Glyco_trans_51"/>
</dbReference>
<dbReference type="SUPFAM" id="SSF56601">
    <property type="entry name" value="beta-lactamase/transpeptidase-like"/>
    <property type="match status" value="1"/>
</dbReference>
<dbReference type="Gene3D" id="1.10.3810.10">
    <property type="entry name" value="Biosynthetic peptidoglycan transglycosylase-like"/>
    <property type="match status" value="1"/>
</dbReference>
<dbReference type="PROSITE" id="PS51178">
    <property type="entry name" value="PASTA"/>
    <property type="match status" value="2"/>
</dbReference>
<dbReference type="Pfam" id="PF00905">
    <property type="entry name" value="Transpeptidase"/>
    <property type="match status" value="1"/>
</dbReference>
<evidence type="ECO:0000256" key="8">
    <source>
        <dbReference type="ARBA" id="ARBA00049902"/>
    </source>
</evidence>
<sequence>MAATRHKPGSLLGSILGLIGFSAIAGILLSATLTPAVAVATSTANSGLDLFESLPSYAQINQQAERNRIYGQRDGKPVEIAQFYAQDRQVLQWDDVPRSAVDALVAGEDRRFYSHGGVDAPSVVRAAMSQLGVGGDSGASTLTMQLVRMQIAIDACLSEDEESQAVCDAQYTESYQRKLAEMRLAIGLEQRYTKNEIVLAYLNIANFGGNIYGLESGAQRLFNKPASELTVAESAALIATVQNPSIRRLDDPENWPRNQERRDFIINSMAGEGLITEEERDEALATPVDENFVDPQPSRNGCIVGYDSARFFCDYVQRVLQNDTVDGNHILGATPEDNATALSQGGYRIYTSIDLDLNDSVQATVDQLVPNDETRWQSGAAVTQLEVNTGRILTMVQNKDYDPRTDHAPTGTSVNFNADYAHGRSGGFQPGSGFKIFTLAQWIQDGRSVNEQVDATEEEWTTGEFTASCDPGATAIAPWTPQNNEGNEYSRMTPTQIMVNSVNTGTLRMASEVDLCDIMSTANSMGVERAEAGTTDQNGELIESDDLIPFPAAVIGGSWNVTPMGMAEAFATVANGGIHCEPTAIDRIIARDGSEVAPPGQDCNQALTPQVASVMQHVLEEVTNRSLNNPPGATPVISKTGTTNGVVQTWVNGASPTVATAVWVGNIVGNYSLESRWNVRSNIFNAAMGEAIARYPGGQFLSPDQDTLQGDASALPDVTGQSVDEAQSTLEAAGFEVQVADAIEGIQSNGDVEYTAPGAGSLVTTQTPIIIYPSNGALSPEAEQPADTEAPDAEGQTWPNLVAQSIGDARSTLSGAGFDPGLMQVTWQDHGEANLCTVLAQNPGEGTPGAAGDPISVVVGTNASGGDPGC</sequence>
<keyword evidence="5" id="KW-0378">Hydrolase</keyword>
<dbReference type="InterPro" id="IPR012338">
    <property type="entry name" value="Beta-lactam/transpept-like"/>
</dbReference>
<evidence type="ECO:0000256" key="7">
    <source>
        <dbReference type="ARBA" id="ARBA00034000"/>
    </source>
</evidence>
<dbReference type="GO" id="GO:0008955">
    <property type="term" value="F:peptidoglycan glycosyltransferase activity"/>
    <property type="evidence" value="ECO:0007669"/>
    <property type="project" value="UniProtKB-EC"/>
</dbReference>
<dbReference type="EMBL" id="BJUU01000003">
    <property type="protein sequence ID" value="GEK79514.1"/>
    <property type="molecule type" value="Genomic_DNA"/>
</dbReference>
<protein>
    <submittedName>
        <fullName evidence="10">Carboxypeptidase</fullName>
    </submittedName>
</protein>
<evidence type="ECO:0000256" key="4">
    <source>
        <dbReference type="ARBA" id="ARBA00022679"/>
    </source>
</evidence>
<dbReference type="SUPFAM" id="SSF53955">
    <property type="entry name" value="Lysozyme-like"/>
    <property type="match status" value="1"/>
</dbReference>
<keyword evidence="3" id="KW-0328">Glycosyltransferase</keyword>
<evidence type="ECO:0000256" key="3">
    <source>
        <dbReference type="ARBA" id="ARBA00022676"/>
    </source>
</evidence>
<dbReference type="RefSeq" id="WP_146792954.1">
    <property type="nucleotide sequence ID" value="NZ_BJUU01000003.1"/>
</dbReference>
<keyword evidence="4" id="KW-0808">Transferase</keyword>
<dbReference type="Gene3D" id="3.30.10.20">
    <property type="match status" value="2"/>
</dbReference>
<dbReference type="GO" id="GO:0008658">
    <property type="term" value="F:penicillin binding"/>
    <property type="evidence" value="ECO:0007669"/>
    <property type="project" value="InterPro"/>
</dbReference>
<dbReference type="InterPro" id="IPR005543">
    <property type="entry name" value="PASTA_dom"/>
</dbReference>
<dbReference type="AlphaFoldDB" id="A0AA87URE9"/>
<evidence type="ECO:0000313" key="10">
    <source>
        <dbReference type="EMBL" id="GEK79514.1"/>
    </source>
</evidence>
<proteinExistence type="predicted"/>
<dbReference type="InterPro" id="IPR001460">
    <property type="entry name" value="PCN-bd_Tpept"/>
</dbReference>
<evidence type="ECO:0000256" key="1">
    <source>
        <dbReference type="ARBA" id="ARBA00022645"/>
    </source>
</evidence>
<dbReference type="InterPro" id="IPR023346">
    <property type="entry name" value="Lysozyme-like_dom_sf"/>
</dbReference>
<keyword evidence="11" id="KW-1185">Reference proteome</keyword>
<organism evidence="10 11">
    <name type="scientific">Agrococcus baldri</name>
    <dbReference type="NCBI Taxonomy" id="153730"/>
    <lineage>
        <taxon>Bacteria</taxon>
        <taxon>Bacillati</taxon>
        <taxon>Actinomycetota</taxon>
        <taxon>Actinomycetes</taxon>
        <taxon>Micrococcales</taxon>
        <taxon>Microbacteriaceae</taxon>
        <taxon>Agrococcus</taxon>
    </lineage>
</organism>
<evidence type="ECO:0000313" key="11">
    <source>
        <dbReference type="Proteomes" id="UP000321749"/>
    </source>
</evidence>
<dbReference type="Gene3D" id="3.40.710.10">
    <property type="entry name" value="DD-peptidase/beta-lactamase superfamily"/>
    <property type="match status" value="1"/>
</dbReference>
<reference evidence="10 11" key="1">
    <citation type="submission" date="2019-07" db="EMBL/GenBank/DDBJ databases">
        <title>Whole genome shotgun sequence of Agrococcus baldri NBRC 103055.</title>
        <authorList>
            <person name="Hosoyama A."/>
            <person name="Uohara A."/>
            <person name="Ohji S."/>
            <person name="Ichikawa N."/>
        </authorList>
    </citation>
    <scope>NUCLEOTIDE SEQUENCE [LARGE SCALE GENOMIC DNA]</scope>
    <source>
        <strain evidence="10 11">NBRC 103055</strain>
    </source>
</reference>
<dbReference type="Pfam" id="PF00912">
    <property type="entry name" value="Transgly"/>
    <property type="match status" value="1"/>
</dbReference>
<keyword evidence="6" id="KW-0511">Multifunctional enzyme</keyword>